<dbReference type="AlphaFoldDB" id="A0A9W8W9U6"/>
<evidence type="ECO:0000313" key="2">
    <source>
        <dbReference type="EMBL" id="KAJ4316994.1"/>
    </source>
</evidence>
<feature type="transmembrane region" description="Helical" evidence="1">
    <location>
        <begin position="98"/>
        <end position="117"/>
    </location>
</feature>
<protein>
    <submittedName>
        <fullName evidence="2">Uncharacterized protein</fullName>
    </submittedName>
</protein>
<proteinExistence type="predicted"/>
<keyword evidence="1" id="KW-0472">Membrane</keyword>
<feature type="transmembrane region" description="Helical" evidence="1">
    <location>
        <begin position="129"/>
        <end position="148"/>
    </location>
</feature>
<keyword evidence="1" id="KW-1133">Transmembrane helix</keyword>
<sequence>MQFCVVRRNDSEVDPMKSGLPPATAQDYTHAVPLPHDVQMRAARKQMVLGLMYPSKGKGEKTIISMLPKKLNPPPLLKEMGQVGWGLHAKMGFSQWRFLYWLIFCLVLNVISVTLWLVCINSTDLQNAFVPAAILTAALTFGLAMIQISEMRVVK</sequence>
<dbReference type="OrthoDB" id="248923at2759"/>
<organism evidence="2 3">
    <name type="scientific">Fusarium piperis</name>
    <dbReference type="NCBI Taxonomy" id="1435070"/>
    <lineage>
        <taxon>Eukaryota</taxon>
        <taxon>Fungi</taxon>
        <taxon>Dikarya</taxon>
        <taxon>Ascomycota</taxon>
        <taxon>Pezizomycotina</taxon>
        <taxon>Sordariomycetes</taxon>
        <taxon>Hypocreomycetidae</taxon>
        <taxon>Hypocreales</taxon>
        <taxon>Nectriaceae</taxon>
        <taxon>Fusarium</taxon>
        <taxon>Fusarium solani species complex</taxon>
    </lineage>
</organism>
<evidence type="ECO:0000256" key="1">
    <source>
        <dbReference type="SAM" id="Phobius"/>
    </source>
</evidence>
<comment type="caution">
    <text evidence="2">The sequence shown here is derived from an EMBL/GenBank/DDBJ whole genome shotgun (WGS) entry which is preliminary data.</text>
</comment>
<name>A0A9W8W9U6_9HYPO</name>
<dbReference type="EMBL" id="JAPEUR010000169">
    <property type="protein sequence ID" value="KAJ4316994.1"/>
    <property type="molecule type" value="Genomic_DNA"/>
</dbReference>
<gene>
    <name evidence="2" type="ORF">N0V84_007589</name>
</gene>
<keyword evidence="1" id="KW-0812">Transmembrane</keyword>
<dbReference type="Proteomes" id="UP001140502">
    <property type="component" value="Unassembled WGS sequence"/>
</dbReference>
<reference evidence="2" key="1">
    <citation type="submission" date="2022-10" db="EMBL/GenBank/DDBJ databases">
        <title>Tapping the CABI collections for fungal endophytes: first genome assemblies for Collariella, Neodidymelliopsis, Ascochyta clinopodiicola, Didymella pomorum, Didymosphaeria variabile, Neocosmospora piperis and Neocucurbitaria cava.</title>
        <authorList>
            <person name="Hill R."/>
        </authorList>
    </citation>
    <scope>NUCLEOTIDE SEQUENCE</scope>
    <source>
        <strain evidence="2">IMI 366586</strain>
    </source>
</reference>
<keyword evidence="3" id="KW-1185">Reference proteome</keyword>
<accession>A0A9W8W9U6</accession>
<evidence type="ECO:0000313" key="3">
    <source>
        <dbReference type="Proteomes" id="UP001140502"/>
    </source>
</evidence>